<keyword evidence="7" id="KW-1185">Reference proteome</keyword>
<feature type="compositionally biased region" description="Gly residues" evidence="3">
    <location>
        <begin position="488"/>
        <end position="499"/>
    </location>
</feature>
<evidence type="ECO:0000256" key="1">
    <source>
        <dbReference type="ARBA" id="ARBA00009477"/>
    </source>
</evidence>
<comment type="similarity">
    <text evidence="1">Belongs to the membrane fusion protein (MFP) (TC 8.A.1) family.</text>
</comment>
<reference evidence="6 7" key="1">
    <citation type="submission" date="2022-09" db="EMBL/GenBank/DDBJ databases">
        <title>Chelativorans salina sp. nov., a novel slightly halophilic bacterium isolated from a saline lake sediment enrichment.</title>
        <authorList>
            <person name="Gao L."/>
            <person name="Fang B.-Z."/>
            <person name="Li W.-J."/>
        </authorList>
    </citation>
    <scope>NUCLEOTIDE SEQUENCE [LARGE SCALE GENOMIC DNA]</scope>
    <source>
        <strain evidence="6 7">EGI FJ00035</strain>
    </source>
</reference>
<evidence type="ECO:0000256" key="3">
    <source>
        <dbReference type="SAM" id="MobiDB-lite"/>
    </source>
</evidence>
<dbReference type="Proteomes" id="UP001320831">
    <property type="component" value="Unassembled WGS sequence"/>
</dbReference>
<dbReference type="SUPFAM" id="SSF111369">
    <property type="entry name" value="HlyD-like secretion proteins"/>
    <property type="match status" value="1"/>
</dbReference>
<feature type="compositionally biased region" description="Low complexity" evidence="3">
    <location>
        <begin position="472"/>
        <end position="487"/>
    </location>
</feature>
<dbReference type="Pfam" id="PF25954">
    <property type="entry name" value="Beta-barrel_RND_2"/>
    <property type="match status" value="1"/>
</dbReference>
<evidence type="ECO:0000313" key="6">
    <source>
        <dbReference type="EMBL" id="MCT7377235.1"/>
    </source>
</evidence>
<evidence type="ECO:0000256" key="2">
    <source>
        <dbReference type="SAM" id="Coils"/>
    </source>
</evidence>
<evidence type="ECO:0000259" key="4">
    <source>
        <dbReference type="Pfam" id="PF25917"/>
    </source>
</evidence>
<dbReference type="InterPro" id="IPR058792">
    <property type="entry name" value="Beta-barrel_RND_2"/>
</dbReference>
<dbReference type="PANTHER" id="PTHR30469">
    <property type="entry name" value="MULTIDRUG RESISTANCE PROTEIN MDTA"/>
    <property type="match status" value="1"/>
</dbReference>
<feature type="domain" description="CusB-like beta-barrel" evidence="5">
    <location>
        <begin position="203"/>
        <end position="272"/>
    </location>
</feature>
<feature type="coiled-coil region" evidence="2">
    <location>
        <begin position="110"/>
        <end position="168"/>
    </location>
</feature>
<feature type="domain" description="Multidrug resistance protein MdtA-like barrel-sandwich hybrid" evidence="4">
    <location>
        <begin position="69"/>
        <end position="192"/>
    </location>
</feature>
<sequence>MRRSTWIAIGIAAAVAAWLASGLFIGTDVEEDEAPSAEAPQPTLVEVRSSAAEAVPQYLYAQSVAQPYRTVDVISSTEGTLAEIEVDEGDEVEAGTVLARVRPEARESELASAEAQVESLEADLAAIRELEARGFATQSRVRELRSQLESARATLESVRSDIRDTTIEAPIPGIVSDLYVNSGQTTPVGTNIVRIVDNAPLRVTAQISQRDVGRVDVGREAVVSFATGALAKGRVCYVAPAGDPETRTFRVEIRVPNEERKVPSVVSAEIRLPTGEAQGHFVSPAILSLSEAGELGAKSVDTENVVRFHPVEMVRTGKDGIWIAGLPEEVRLITTGQGFVREGERVRVQEGEDGPERQIGRAPLPTSTVADEEFDGVEELAEAPPAEELCRGPAANAAMTSAISSGNGAASGSGAESPLGGTQPGGAVAAEQEAPNTEVEPGAATGSGSTLTNPAQEASPTAPAVPAPPNEQPAQTPGATGQQQDQGGVDGGSAEGGAP</sequence>
<dbReference type="Gene3D" id="1.10.287.470">
    <property type="entry name" value="Helix hairpin bin"/>
    <property type="match status" value="1"/>
</dbReference>
<evidence type="ECO:0000259" key="5">
    <source>
        <dbReference type="Pfam" id="PF25954"/>
    </source>
</evidence>
<organism evidence="6 7">
    <name type="scientific">Chelativorans salis</name>
    <dbReference type="NCBI Taxonomy" id="2978478"/>
    <lineage>
        <taxon>Bacteria</taxon>
        <taxon>Pseudomonadati</taxon>
        <taxon>Pseudomonadota</taxon>
        <taxon>Alphaproteobacteria</taxon>
        <taxon>Hyphomicrobiales</taxon>
        <taxon>Phyllobacteriaceae</taxon>
        <taxon>Chelativorans</taxon>
    </lineage>
</organism>
<accession>A0ABT2LRQ9</accession>
<dbReference type="RefSeq" id="WP_260905630.1">
    <property type="nucleotide sequence ID" value="NZ_JAOCZP010000006.1"/>
</dbReference>
<feature type="compositionally biased region" description="Low complexity" evidence="3">
    <location>
        <begin position="404"/>
        <end position="421"/>
    </location>
</feature>
<evidence type="ECO:0000313" key="7">
    <source>
        <dbReference type="Proteomes" id="UP001320831"/>
    </source>
</evidence>
<gene>
    <name evidence="6" type="ORF">N5A92_19645</name>
</gene>
<feature type="region of interest" description="Disordered" evidence="3">
    <location>
        <begin position="404"/>
        <end position="499"/>
    </location>
</feature>
<dbReference type="PANTHER" id="PTHR30469:SF29">
    <property type="entry name" value="BLR2860 PROTEIN"/>
    <property type="match status" value="1"/>
</dbReference>
<dbReference type="Gene3D" id="2.40.50.100">
    <property type="match status" value="1"/>
</dbReference>
<keyword evidence="2" id="KW-0175">Coiled coil</keyword>
<dbReference type="NCBIfam" id="TIGR01730">
    <property type="entry name" value="RND_mfp"/>
    <property type="match status" value="1"/>
</dbReference>
<dbReference type="EMBL" id="JAOCZP010000006">
    <property type="protein sequence ID" value="MCT7377235.1"/>
    <property type="molecule type" value="Genomic_DNA"/>
</dbReference>
<proteinExistence type="inferred from homology"/>
<feature type="compositionally biased region" description="Polar residues" evidence="3">
    <location>
        <begin position="446"/>
        <end position="456"/>
    </location>
</feature>
<name>A0ABT2LRQ9_9HYPH</name>
<comment type="caution">
    <text evidence="6">The sequence shown here is derived from an EMBL/GenBank/DDBJ whole genome shotgun (WGS) entry which is preliminary data.</text>
</comment>
<dbReference type="InterPro" id="IPR006143">
    <property type="entry name" value="RND_pump_MFP"/>
</dbReference>
<dbReference type="InterPro" id="IPR058625">
    <property type="entry name" value="MdtA-like_BSH"/>
</dbReference>
<dbReference type="Pfam" id="PF25917">
    <property type="entry name" value="BSH_RND"/>
    <property type="match status" value="1"/>
</dbReference>
<protein>
    <submittedName>
        <fullName evidence="6">Efflux RND transporter periplasmic adaptor subunit</fullName>
    </submittedName>
</protein>
<dbReference type="Gene3D" id="2.40.30.170">
    <property type="match status" value="1"/>
</dbReference>